<organism evidence="1 2">
    <name type="scientific">Microscilla marina ATCC 23134</name>
    <dbReference type="NCBI Taxonomy" id="313606"/>
    <lineage>
        <taxon>Bacteria</taxon>
        <taxon>Pseudomonadati</taxon>
        <taxon>Bacteroidota</taxon>
        <taxon>Cytophagia</taxon>
        <taxon>Cytophagales</taxon>
        <taxon>Microscillaceae</taxon>
        <taxon>Microscilla</taxon>
    </lineage>
</organism>
<name>A1ZQ55_MICM2</name>
<reference evidence="1 2" key="1">
    <citation type="submission" date="2007-01" db="EMBL/GenBank/DDBJ databases">
        <authorList>
            <person name="Haygood M."/>
            <person name="Podell S."/>
            <person name="Anderson C."/>
            <person name="Hopkinson B."/>
            <person name="Roe K."/>
            <person name="Barbeau K."/>
            <person name="Gaasterland T."/>
            <person name="Ferriera S."/>
            <person name="Johnson J."/>
            <person name="Kravitz S."/>
            <person name="Beeson K."/>
            <person name="Sutton G."/>
            <person name="Rogers Y.-H."/>
            <person name="Friedman R."/>
            <person name="Frazier M."/>
            <person name="Venter J.C."/>
        </authorList>
    </citation>
    <scope>NUCLEOTIDE SEQUENCE [LARGE SCALE GENOMIC DNA]</scope>
    <source>
        <strain evidence="1 2">ATCC 23134</strain>
    </source>
</reference>
<accession>A1ZQ55</accession>
<dbReference type="AlphaFoldDB" id="A1ZQ55"/>
<dbReference type="Proteomes" id="UP000004095">
    <property type="component" value="Unassembled WGS sequence"/>
</dbReference>
<dbReference type="EMBL" id="AAWS01000023">
    <property type="protein sequence ID" value="EAY27464.1"/>
    <property type="molecule type" value="Genomic_DNA"/>
</dbReference>
<keyword evidence="2" id="KW-1185">Reference proteome</keyword>
<gene>
    <name evidence="1" type="ORF">M23134_06865</name>
</gene>
<evidence type="ECO:0000313" key="1">
    <source>
        <dbReference type="EMBL" id="EAY27464.1"/>
    </source>
</evidence>
<protein>
    <submittedName>
        <fullName evidence="1">Uncharacterized protein</fullName>
    </submittedName>
</protein>
<evidence type="ECO:0000313" key="2">
    <source>
        <dbReference type="Proteomes" id="UP000004095"/>
    </source>
</evidence>
<proteinExistence type="predicted"/>
<sequence length="41" mass="4369">MVAAIKTRVIFMKPPTKASTTSFAKSGEVTKSNSKVVSNIL</sequence>
<comment type="caution">
    <text evidence="1">The sequence shown here is derived from an EMBL/GenBank/DDBJ whole genome shotgun (WGS) entry which is preliminary data.</text>
</comment>